<evidence type="ECO:0000313" key="2">
    <source>
        <dbReference type="EMBL" id="WPB06525.1"/>
    </source>
</evidence>
<dbReference type="OrthoDB" id="3643156at2759"/>
<sequence length="249" mass="28230">MLRSQISTTETILGHRIPEAALSMSGPDEGSHYGSPVADVVRKAFSLVGLEYTQIIAYSYYGEPLLYPENSIMAAHNLGLCHPYNVSSEYCLGPGRRDRLGREQDYMVGYYTDALEVILTSPTALAYSVTPYPYADYELGENMRQQNPDESFYWEQVRHLLSTPLLRHVWKPTRVVMYGDRSNDTQMQQLSKGVLKAFLADEEQPDWVKDKVNPVFAGAMGAAEFTKRELFWNKEKPISELASPPKVYL</sequence>
<dbReference type="Proteomes" id="UP001302367">
    <property type="component" value="Chromosome 7"/>
</dbReference>
<evidence type="ECO:0000313" key="1">
    <source>
        <dbReference type="EMBL" id="PIA91950.1"/>
    </source>
</evidence>
<gene>
    <name evidence="1" type="ORF">CB0940_09184</name>
    <name evidence="2" type="ORF">RHO25_011182</name>
</gene>
<protein>
    <submittedName>
        <fullName evidence="1">Uncharacterized protein</fullName>
    </submittedName>
</protein>
<name>A0A2G5HHC9_CERBT</name>
<dbReference type="EMBL" id="CP134190">
    <property type="protein sequence ID" value="WPB06525.1"/>
    <property type="molecule type" value="Genomic_DNA"/>
</dbReference>
<dbReference type="AlphaFoldDB" id="A0A2G5HHC9"/>
<reference evidence="1 3" key="1">
    <citation type="submission" date="2015-10" db="EMBL/GenBank/DDBJ databases">
        <title>The cercosporin biosynthetic gene cluster was horizontally transferred to several fungal lineages and shown to be expanded in Cercospora beticola based on microsynteny with recipient genomes.</title>
        <authorList>
            <person name="De Jonge R."/>
            <person name="Ebert M.K."/>
            <person name="Suttle J.C."/>
            <person name="Jurick Ii W.M."/>
            <person name="Secor G.A."/>
            <person name="Thomma B.P."/>
            <person name="Van De Peer Y."/>
            <person name="Bolton M.D."/>
        </authorList>
    </citation>
    <scope>NUCLEOTIDE SEQUENCE [LARGE SCALE GENOMIC DNA]</scope>
    <source>
        <strain evidence="1 3">09-40</strain>
    </source>
</reference>
<reference evidence="2 4" key="2">
    <citation type="submission" date="2023-09" db="EMBL/GenBank/DDBJ databases">
        <title>Complete-Gapless Cercospora beticola genome.</title>
        <authorList>
            <person name="Wyatt N.A."/>
            <person name="Spanner R.E."/>
            <person name="Bolton M.D."/>
        </authorList>
    </citation>
    <scope>NUCLEOTIDE SEQUENCE [LARGE SCALE GENOMIC DNA]</scope>
    <source>
        <strain evidence="2">Cb09-40</strain>
    </source>
</reference>
<evidence type="ECO:0000313" key="4">
    <source>
        <dbReference type="Proteomes" id="UP001302367"/>
    </source>
</evidence>
<keyword evidence="4" id="KW-1185">Reference proteome</keyword>
<organism evidence="1 3">
    <name type="scientific">Cercospora beticola</name>
    <name type="common">Sugarbeet leaf spot fungus</name>
    <dbReference type="NCBI Taxonomy" id="122368"/>
    <lineage>
        <taxon>Eukaryota</taxon>
        <taxon>Fungi</taxon>
        <taxon>Dikarya</taxon>
        <taxon>Ascomycota</taxon>
        <taxon>Pezizomycotina</taxon>
        <taxon>Dothideomycetes</taxon>
        <taxon>Dothideomycetidae</taxon>
        <taxon>Mycosphaerellales</taxon>
        <taxon>Mycosphaerellaceae</taxon>
        <taxon>Cercospora</taxon>
    </lineage>
</organism>
<proteinExistence type="predicted"/>
<accession>A0A2G5HHC9</accession>
<dbReference type="EMBL" id="LKMD01000106">
    <property type="protein sequence ID" value="PIA91950.1"/>
    <property type="molecule type" value="Genomic_DNA"/>
</dbReference>
<dbReference type="Proteomes" id="UP000230605">
    <property type="component" value="Chromosome 7"/>
</dbReference>
<evidence type="ECO:0000313" key="3">
    <source>
        <dbReference type="Proteomes" id="UP000230605"/>
    </source>
</evidence>